<feature type="compositionally biased region" description="Basic residues" evidence="1">
    <location>
        <begin position="1"/>
        <end position="12"/>
    </location>
</feature>
<accession>A0A6J4TL66</accession>
<sequence>GSCPGRRRRHRSRWPERGARTGAAIDRAAERRAADREPQSARYERPHDVLHRL</sequence>
<feature type="compositionally biased region" description="Basic and acidic residues" evidence="1">
    <location>
        <begin position="27"/>
        <end position="53"/>
    </location>
</feature>
<evidence type="ECO:0000256" key="1">
    <source>
        <dbReference type="SAM" id="MobiDB-lite"/>
    </source>
</evidence>
<organism evidence="2">
    <name type="scientific">uncultured Solirubrobacteraceae bacterium</name>
    <dbReference type="NCBI Taxonomy" id="1162706"/>
    <lineage>
        <taxon>Bacteria</taxon>
        <taxon>Bacillati</taxon>
        <taxon>Actinomycetota</taxon>
        <taxon>Thermoleophilia</taxon>
        <taxon>Solirubrobacterales</taxon>
        <taxon>Solirubrobacteraceae</taxon>
        <taxon>environmental samples</taxon>
    </lineage>
</organism>
<evidence type="ECO:0000313" key="2">
    <source>
        <dbReference type="EMBL" id="CAA9526040.1"/>
    </source>
</evidence>
<dbReference type="EMBL" id="CADCVQ010000155">
    <property type="protein sequence ID" value="CAA9526040.1"/>
    <property type="molecule type" value="Genomic_DNA"/>
</dbReference>
<dbReference type="AlphaFoldDB" id="A0A6J4TL66"/>
<gene>
    <name evidence="2" type="ORF">AVDCRST_MAG67-3670</name>
</gene>
<reference evidence="2" key="1">
    <citation type="submission" date="2020-02" db="EMBL/GenBank/DDBJ databases">
        <authorList>
            <person name="Meier V. D."/>
        </authorList>
    </citation>
    <scope>NUCLEOTIDE SEQUENCE</scope>
    <source>
        <strain evidence="2">AVDCRST_MAG67</strain>
    </source>
</reference>
<protein>
    <submittedName>
        <fullName evidence="2">Uncharacterized protein</fullName>
    </submittedName>
</protein>
<feature type="non-terminal residue" evidence="2">
    <location>
        <position position="53"/>
    </location>
</feature>
<feature type="region of interest" description="Disordered" evidence="1">
    <location>
        <begin position="1"/>
        <end position="53"/>
    </location>
</feature>
<proteinExistence type="predicted"/>
<name>A0A6J4TL66_9ACTN</name>
<feature type="non-terminal residue" evidence="2">
    <location>
        <position position="1"/>
    </location>
</feature>